<evidence type="ECO:0000313" key="3">
    <source>
        <dbReference type="Proteomes" id="UP000799428"/>
    </source>
</evidence>
<evidence type="ECO:0000256" key="1">
    <source>
        <dbReference type="SAM" id="MobiDB-lite"/>
    </source>
</evidence>
<dbReference type="Proteomes" id="UP000799428">
    <property type="component" value="Unassembled WGS sequence"/>
</dbReference>
<accession>A0A6G1K9H2</accession>
<name>A0A6G1K9H2_9PLEO</name>
<feature type="region of interest" description="Disordered" evidence="1">
    <location>
        <begin position="1"/>
        <end position="44"/>
    </location>
</feature>
<feature type="region of interest" description="Disordered" evidence="1">
    <location>
        <begin position="260"/>
        <end position="279"/>
    </location>
</feature>
<reference evidence="2" key="1">
    <citation type="journal article" date="2020" name="Stud. Mycol.">
        <title>101 Dothideomycetes genomes: a test case for predicting lifestyles and emergence of pathogens.</title>
        <authorList>
            <person name="Haridas S."/>
            <person name="Albert R."/>
            <person name="Binder M."/>
            <person name="Bloem J."/>
            <person name="Labutti K."/>
            <person name="Salamov A."/>
            <person name="Andreopoulos B."/>
            <person name="Baker S."/>
            <person name="Barry K."/>
            <person name="Bills G."/>
            <person name="Bluhm B."/>
            <person name="Cannon C."/>
            <person name="Castanera R."/>
            <person name="Culley D."/>
            <person name="Daum C."/>
            <person name="Ezra D."/>
            <person name="Gonzalez J."/>
            <person name="Henrissat B."/>
            <person name="Kuo A."/>
            <person name="Liang C."/>
            <person name="Lipzen A."/>
            <person name="Lutzoni F."/>
            <person name="Magnuson J."/>
            <person name="Mondo S."/>
            <person name="Nolan M."/>
            <person name="Ohm R."/>
            <person name="Pangilinan J."/>
            <person name="Park H.-J."/>
            <person name="Ramirez L."/>
            <person name="Alfaro M."/>
            <person name="Sun H."/>
            <person name="Tritt A."/>
            <person name="Yoshinaga Y."/>
            <person name="Zwiers L.-H."/>
            <person name="Turgeon B."/>
            <person name="Goodwin S."/>
            <person name="Spatafora J."/>
            <person name="Crous P."/>
            <person name="Grigoriev I."/>
        </authorList>
    </citation>
    <scope>NUCLEOTIDE SEQUENCE</scope>
    <source>
        <strain evidence="2">CBS 279.74</strain>
    </source>
</reference>
<feature type="compositionally biased region" description="Polar residues" evidence="1">
    <location>
        <begin position="7"/>
        <end position="16"/>
    </location>
</feature>
<protein>
    <submittedName>
        <fullName evidence="2">Uncharacterized protein</fullName>
    </submittedName>
</protein>
<dbReference type="EMBL" id="MU005771">
    <property type="protein sequence ID" value="KAF2709081.1"/>
    <property type="molecule type" value="Genomic_DNA"/>
</dbReference>
<evidence type="ECO:0000313" key="2">
    <source>
        <dbReference type="EMBL" id="KAF2709081.1"/>
    </source>
</evidence>
<keyword evidence="3" id="KW-1185">Reference proteome</keyword>
<sequence length="279" mass="31701">MKRGSLAETQHANTVPGQAYTYRPPDNYGHPDNYGPPPADQAHREPEVGFEDIYQPIVDNYDDYKLAIKLYSVLEHTTGHKFAETWIVEHFGVDQLQAGTKWLTHTTKGFIEGGDKLTFLLLHNAANPFKLGKPPESTTSFGYYGFYWDNHSDIHWLTVATDLRADIKRFSEKGFIKLVQDWRLPLEPMEKRFHKAYWKAATMSPLLNLLNRASKHTANSPVMLDGTLDISESDLDNDGSRVSSDESRDIWRKCVEEVEAKGSGPVPEHLVTASSEWHD</sequence>
<gene>
    <name evidence="2" type="ORF">K504DRAFT_380485</name>
</gene>
<dbReference type="OrthoDB" id="3785839at2759"/>
<dbReference type="AlphaFoldDB" id="A0A6G1K9H2"/>
<proteinExistence type="predicted"/>
<organism evidence="2 3">
    <name type="scientific">Pleomassaria siparia CBS 279.74</name>
    <dbReference type="NCBI Taxonomy" id="1314801"/>
    <lineage>
        <taxon>Eukaryota</taxon>
        <taxon>Fungi</taxon>
        <taxon>Dikarya</taxon>
        <taxon>Ascomycota</taxon>
        <taxon>Pezizomycotina</taxon>
        <taxon>Dothideomycetes</taxon>
        <taxon>Pleosporomycetidae</taxon>
        <taxon>Pleosporales</taxon>
        <taxon>Pleomassariaceae</taxon>
        <taxon>Pleomassaria</taxon>
    </lineage>
</organism>